<dbReference type="EMBL" id="LGKP01000026">
    <property type="protein sequence ID" value="KPL84919.1"/>
    <property type="molecule type" value="Genomic_DNA"/>
</dbReference>
<feature type="chain" id="PRO_5006133394" evidence="1">
    <location>
        <begin position="22"/>
        <end position="188"/>
    </location>
</feature>
<evidence type="ECO:0000256" key="1">
    <source>
        <dbReference type="SAM" id="SignalP"/>
    </source>
</evidence>
<organism evidence="2 3">
    <name type="scientific">Herpetosiphon geysericola</name>
    <dbReference type="NCBI Taxonomy" id="70996"/>
    <lineage>
        <taxon>Bacteria</taxon>
        <taxon>Bacillati</taxon>
        <taxon>Chloroflexota</taxon>
        <taxon>Chloroflexia</taxon>
        <taxon>Herpetosiphonales</taxon>
        <taxon>Herpetosiphonaceae</taxon>
        <taxon>Herpetosiphon</taxon>
    </lineage>
</organism>
<gene>
    <name evidence="2" type="ORF">SE18_18755</name>
</gene>
<evidence type="ECO:0000313" key="2">
    <source>
        <dbReference type="EMBL" id="KPL84919.1"/>
    </source>
</evidence>
<evidence type="ECO:0000313" key="3">
    <source>
        <dbReference type="Proteomes" id="UP000050277"/>
    </source>
</evidence>
<keyword evidence="1" id="KW-0732">Signal</keyword>
<dbReference type="RefSeq" id="WP_054535995.1">
    <property type="nucleotide sequence ID" value="NZ_LGKP01000026.1"/>
</dbReference>
<dbReference type="STRING" id="70996.SE18_18755"/>
<accession>A0A0P6Y5Z9</accession>
<sequence>MRRWIVRLLLGLIGLVGCQTAQPAAPAPQPTPTAPIDTIYFSETPFNAAHSIAGIAIVSSPEALDALLSQTTIKILYLDQTSIDRVSNQTLAMLYQKSVMLASFDTPLSMLAKKSGHQQTMPDLELKEPRAYISALVQMKNRASGTKYEYHDFSYGDFTETHRLIELQWRMSRCNVKLESPAQCAEFR</sequence>
<name>A0A0P6Y5Z9_9CHLR</name>
<feature type="signal peptide" evidence="1">
    <location>
        <begin position="1"/>
        <end position="21"/>
    </location>
</feature>
<dbReference type="OrthoDB" id="9829292at2"/>
<proteinExistence type="predicted"/>
<dbReference type="Proteomes" id="UP000050277">
    <property type="component" value="Unassembled WGS sequence"/>
</dbReference>
<protein>
    <submittedName>
        <fullName evidence="2">Uncharacterized protein</fullName>
    </submittedName>
</protein>
<dbReference type="PROSITE" id="PS51257">
    <property type="entry name" value="PROKAR_LIPOPROTEIN"/>
    <property type="match status" value="1"/>
</dbReference>
<reference evidence="2 3" key="1">
    <citation type="submission" date="2015-07" db="EMBL/GenBank/DDBJ databases">
        <title>Whole genome sequence of Herpetosiphon geysericola DSM 7119.</title>
        <authorList>
            <person name="Hemp J."/>
            <person name="Ward L.M."/>
            <person name="Pace L.A."/>
            <person name="Fischer W.W."/>
        </authorList>
    </citation>
    <scope>NUCLEOTIDE SEQUENCE [LARGE SCALE GENOMIC DNA]</scope>
    <source>
        <strain evidence="2 3">DSM 7119</strain>
    </source>
</reference>
<comment type="caution">
    <text evidence="2">The sequence shown here is derived from an EMBL/GenBank/DDBJ whole genome shotgun (WGS) entry which is preliminary data.</text>
</comment>
<keyword evidence="3" id="KW-1185">Reference proteome</keyword>
<dbReference type="AlphaFoldDB" id="A0A0P6Y5Z9"/>